<proteinExistence type="predicted"/>
<reference evidence="2 3" key="1">
    <citation type="submission" date="2019-01" db="EMBL/GenBank/DDBJ databases">
        <title>Ktedonosporobacter rubrisoli SCAWS-G2.</title>
        <authorList>
            <person name="Huang Y."/>
            <person name="Yan B."/>
        </authorList>
    </citation>
    <scope>NUCLEOTIDE SEQUENCE [LARGE SCALE GENOMIC DNA]</scope>
    <source>
        <strain evidence="2 3">SCAWS-G2</strain>
    </source>
</reference>
<evidence type="ECO:0000313" key="3">
    <source>
        <dbReference type="Proteomes" id="UP000290365"/>
    </source>
</evidence>
<dbReference type="AlphaFoldDB" id="A0A4P6JQK4"/>
<gene>
    <name evidence="2" type="ORF">EPA93_16710</name>
</gene>
<accession>A0A4P6JQK4</accession>
<organism evidence="2 3">
    <name type="scientific">Ktedonosporobacter rubrisoli</name>
    <dbReference type="NCBI Taxonomy" id="2509675"/>
    <lineage>
        <taxon>Bacteria</taxon>
        <taxon>Bacillati</taxon>
        <taxon>Chloroflexota</taxon>
        <taxon>Ktedonobacteria</taxon>
        <taxon>Ktedonobacterales</taxon>
        <taxon>Ktedonosporobacteraceae</taxon>
        <taxon>Ktedonosporobacter</taxon>
    </lineage>
</organism>
<evidence type="ECO:0000313" key="2">
    <source>
        <dbReference type="EMBL" id="QBD77543.1"/>
    </source>
</evidence>
<dbReference type="OrthoDB" id="571198at2"/>
<dbReference type="Proteomes" id="UP000290365">
    <property type="component" value="Chromosome"/>
</dbReference>
<feature type="region of interest" description="Disordered" evidence="1">
    <location>
        <begin position="113"/>
        <end position="146"/>
    </location>
</feature>
<feature type="compositionally biased region" description="Basic and acidic residues" evidence="1">
    <location>
        <begin position="120"/>
        <end position="130"/>
    </location>
</feature>
<dbReference type="KEGG" id="kbs:EPA93_16710"/>
<dbReference type="EMBL" id="CP035758">
    <property type="protein sequence ID" value="QBD77543.1"/>
    <property type="molecule type" value="Genomic_DNA"/>
</dbReference>
<sequence>MRQDWTYEQIAMLPVAQLYARDIPDLQPPEGCDLLQVLWCLFAHGDEYLPCTKLVWRSSPTITDLLTDSPQPIAVEFQDYIPQPCILHPEQVVEYPQGLHLFDEDLSKRLIEGGSTQRYGSERRGTDRHGSRWMTPTGEGPTTSTSCLWPLDGRSVAWRHSPSVMSGR</sequence>
<protein>
    <submittedName>
        <fullName evidence="2">Uncharacterized protein</fullName>
    </submittedName>
</protein>
<name>A0A4P6JQK4_KTERU</name>
<dbReference type="RefSeq" id="WP_129888599.1">
    <property type="nucleotide sequence ID" value="NZ_CP035758.1"/>
</dbReference>
<feature type="compositionally biased region" description="Low complexity" evidence="1">
    <location>
        <begin position="135"/>
        <end position="146"/>
    </location>
</feature>
<keyword evidence="3" id="KW-1185">Reference proteome</keyword>
<evidence type="ECO:0000256" key="1">
    <source>
        <dbReference type="SAM" id="MobiDB-lite"/>
    </source>
</evidence>